<gene>
    <name evidence="1" type="ORF">ERX46_12935</name>
</gene>
<dbReference type="RefSeq" id="WP_130094290.1">
    <property type="nucleotide sequence ID" value="NZ_SETE01000005.1"/>
</dbReference>
<sequence>MKNIILFIAFIYISVSSLSQEKINLAIGFSSTLSDELSIISNNGSQSYFSLGLNLGADYGFDKGNFLILFNYKFESNIYAYSDTPKIENGIQYVSFNSLQRLHILGISLKYVFLNNEHDFRPFLKVSGFTEISTNYKYGFLLDNGFIPRSESGASYIYPPYPEDPEFDYYNSYFYNSTPLISSCLVGLDIKLLQNLNLNFAIGYGFRVMKVKYAEWKEDENVYEKLKTIPTKNINSQMFDVQLGLTYVFPRKSTPKPQ</sequence>
<evidence type="ECO:0000313" key="1">
    <source>
        <dbReference type="EMBL" id="RYM32953.1"/>
    </source>
</evidence>
<keyword evidence="2" id="KW-1185">Reference proteome</keyword>
<evidence type="ECO:0000313" key="2">
    <source>
        <dbReference type="Proteomes" id="UP000293952"/>
    </source>
</evidence>
<protein>
    <recommendedName>
        <fullName evidence="3">Outer membrane protein beta-barrel domain-containing protein</fullName>
    </recommendedName>
</protein>
<comment type="caution">
    <text evidence="1">The sequence shown here is derived from an EMBL/GenBank/DDBJ whole genome shotgun (WGS) entry which is preliminary data.</text>
</comment>
<proteinExistence type="predicted"/>
<dbReference type="EMBL" id="SETE01000005">
    <property type="protein sequence ID" value="RYM32953.1"/>
    <property type="molecule type" value="Genomic_DNA"/>
</dbReference>
<organism evidence="1 2">
    <name type="scientific">Brumimicrobium glaciale</name>
    <dbReference type="NCBI Taxonomy" id="200475"/>
    <lineage>
        <taxon>Bacteria</taxon>
        <taxon>Pseudomonadati</taxon>
        <taxon>Bacteroidota</taxon>
        <taxon>Flavobacteriia</taxon>
        <taxon>Flavobacteriales</taxon>
        <taxon>Crocinitomicaceae</taxon>
        <taxon>Brumimicrobium</taxon>
    </lineage>
</organism>
<evidence type="ECO:0008006" key="3">
    <source>
        <dbReference type="Google" id="ProtNLM"/>
    </source>
</evidence>
<dbReference type="AlphaFoldDB" id="A0A4Q4KI33"/>
<accession>A0A4Q4KI33</accession>
<name>A0A4Q4KI33_9FLAO</name>
<reference evidence="1 2" key="1">
    <citation type="submission" date="2019-02" db="EMBL/GenBank/DDBJ databases">
        <title>Genome sequence of the sea-ice species Brumimicrobium glaciale.</title>
        <authorList>
            <person name="Bowman J.P."/>
        </authorList>
    </citation>
    <scope>NUCLEOTIDE SEQUENCE [LARGE SCALE GENOMIC DNA]</scope>
    <source>
        <strain evidence="1 2">IC156</strain>
    </source>
</reference>
<dbReference type="Proteomes" id="UP000293952">
    <property type="component" value="Unassembled WGS sequence"/>
</dbReference>
<dbReference type="OrthoDB" id="1467640at2"/>